<protein>
    <submittedName>
        <fullName evidence="2">Succinyl-CoA:(R)-benzylsuccinate CoA-transferase subunit BbsE</fullName>
        <ecNumber evidence="2">2.8.3.15</ecNumber>
    </submittedName>
</protein>
<dbReference type="Gene3D" id="3.30.1540.10">
    <property type="entry name" value="formyl-coa transferase, domain 3"/>
    <property type="match status" value="1"/>
</dbReference>
<dbReference type="EC" id="2.8.3.15" evidence="2"/>
<dbReference type="PANTHER" id="PTHR48207">
    <property type="entry name" value="SUCCINATE--HYDROXYMETHYLGLUTARATE COA-TRANSFERASE"/>
    <property type="match status" value="1"/>
</dbReference>
<evidence type="ECO:0000256" key="1">
    <source>
        <dbReference type="ARBA" id="ARBA00022679"/>
    </source>
</evidence>
<accession>A0A1Y5TUL7</accession>
<reference evidence="2 3" key="1">
    <citation type="submission" date="2017-03" db="EMBL/GenBank/DDBJ databases">
        <authorList>
            <person name="Afonso C.L."/>
            <person name="Miller P.J."/>
            <person name="Scott M.A."/>
            <person name="Spackman E."/>
            <person name="Goraichik I."/>
            <person name="Dimitrov K.M."/>
            <person name="Suarez D.L."/>
            <person name="Swayne D.E."/>
        </authorList>
    </citation>
    <scope>NUCLEOTIDE SEQUENCE [LARGE SCALE GENOMIC DNA]</scope>
    <source>
        <strain evidence="2 3">CECT 7639</strain>
    </source>
</reference>
<dbReference type="InterPro" id="IPR003673">
    <property type="entry name" value="CoA-Trfase_fam_III"/>
</dbReference>
<dbReference type="InterPro" id="IPR044855">
    <property type="entry name" value="CoA-Trfase_III_dom3_sf"/>
</dbReference>
<keyword evidence="1 2" id="KW-0808">Transferase</keyword>
<dbReference type="InterPro" id="IPR023606">
    <property type="entry name" value="CoA-Trfase_III_dom_1_sf"/>
</dbReference>
<sequence length="354" mass="39149">MTGSLKSPRAPLEHLIVYEDAGDTGALAGRILADLGARVIKRNRYEHETCDDGLALYREVFDAGKEILDPNATFPACDKVDVVICDTEPRTPFRPDVIQLSITPWGKDGPWADRAASDLILIAASGYLALTGSPIGPPVKPAVPLASARFASLHGVAALMLALRRRRLTGQGSKIDLSIRDAALWMLVNTYQFWDLAKFNPTRRGAAYAIGDMRLAMPLLFECQDGAVVWLPMAGRDARGAAALLQRMAQAGAIPPDQADRDWARFEIRSEGELYAFLEPFKRYFRTQNMHTLYDNAVVDGTLLAPVQNFRQVLEDEQLAARGIWGPPNDKRERLPVRPVSISGVRWRRDGTTQ</sequence>
<keyword evidence="3" id="KW-1185">Reference proteome</keyword>
<name>A0A1Y5TUL7_9RHOB</name>
<dbReference type="Gene3D" id="3.40.50.10540">
    <property type="entry name" value="Crotonobetainyl-coa:carnitine coa-transferase, domain 1"/>
    <property type="match status" value="1"/>
</dbReference>
<dbReference type="PANTHER" id="PTHR48207:SF3">
    <property type="entry name" value="SUCCINATE--HYDROXYMETHYLGLUTARATE COA-TRANSFERASE"/>
    <property type="match status" value="1"/>
</dbReference>
<dbReference type="EMBL" id="FWFO01000007">
    <property type="protein sequence ID" value="SLN72236.1"/>
    <property type="molecule type" value="Genomic_DNA"/>
</dbReference>
<evidence type="ECO:0000313" key="2">
    <source>
        <dbReference type="EMBL" id="SLN72236.1"/>
    </source>
</evidence>
<gene>
    <name evidence="2" type="primary">bbsE_2</name>
    <name evidence="2" type="ORF">TRL7639_04295</name>
</gene>
<dbReference type="AlphaFoldDB" id="A0A1Y5TUL7"/>
<dbReference type="RefSeq" id="WP_085797940.1">
    <property type="nucleotide sequence ID" value="NZ_FWFO01000007.1"/>
</dbReference>
<organism evidence="2 3">
    <name type="scientific">Falsiruegeria litorea R37</name>
    <dbReference type="NCBI Taxonomy" id="1200284"/>
    <lineage>
        <taxon>Bacteria</taxon>
        <taxon>Pseudomonadati</taxon>
        <taxon>Pseudomonadota</taxon>
        <taxon>Alphaproteobacteria</taxon>
        <taxon>Rhodobacterales</taxon>
        <taxon>Roseobacteraceae</taxon>
        <taxon>Falsiruegeria</taxon>
    </lineage>
</organism>
<dbReference type="OrthoDB" id="7208981at2"/>
<dbReference type="Pfam" id="PF02515">
    <property type="entry name" value="CoA_transf_3"/>
    <property type="match status" value="1"/>
</dbReference>
<dbReference type="GO" id="GO:0033877">
    <property type="term" value="F:succinyl-CoA:(R)-benzylsuccinate CoA-transferase activity"/>
    <property type="evidence" value="ECO:0007669"/>
    <property type="project" value="UniProtKB-EC"/>
</dbReference>
<dbReference type="InterPro" id="IPR050483">
    <property type="entry name" value="CoA-transferase_III_domain"/>
</dbReference>
<evidence type="ECO:0000313" key="3">
    <source>
        <dbReference type="Proteomes" id="UP000193077"/>
    </source>
</evidence>
<proteinExistence type="predicted"/>
<dbReference type="SUPFAM" id="SSF89796">
    <property type="entry name" value="CoA-transferase family III (CaiB/BaiF)"/>
    <property type="match status" value="1"/>
</dbReference>
<dbReference type="Proteomes" id="UP000193077">
    <property type="component" value="Unassembled WGS sequence"/>
</dbReference>